<proteinExistence type="predicted"/>
<dbReference type="PANTHER" id="PTHR31379">
    <property type="entry name" value="F-BOX C PROTEIN-RELATED-RELATED"/>
    <property type="match status" value="1"/>
</dbReference>
<dbReference type="InterPro" id="IPR021942">
    <property type="entry name" value="DUF3557"/>
</dbReference>
<evidence type="ECO:0000313" key="2">
    <source>
        <dbReference type="Proteomes" id="UP000095282"/>
    </source>
</evidence>
<accession>A0A1I7TAK8</accession>
<evidence type="ECO:0000313" key="3">
    <source>
        <dbReference type="WBParaSite" id="Csp11.Scaffold564.g4053.t1"/>
    </source>
</evidence>
<organism evidence="2 3">
    <name type="scientific">Caenorhabditis tropicalis</name>
    <dbReference type="NCBI Taxonomy" id="1561998"/>
    <lineage>
        <taxon>Eukaryota</taxon>
        <taxon>Metazoa</taxon>
        <taxon>Ecdysozoa</taxon>
        <taxon>Nematoda</taxon>
        <taxon>Chromadorea</taxon>
        <taxon>Rhabditida</taxon>
        <taxon>Rhabditina</taxon>
        <taxon>Rhabditomorpha</taxon>
        <taxon>Rhabditoidea</taxon>
        <taxon>Rhabditidae</taxon>
        <taxon>Peloderinae</taxon>
        <taxon>Caenorhabditis</taxon>
    </lineage>
</organism>
<keyword evidence="2" id="KW-1185">Reference proteome</keyword>
<dbReference type="Pfam" id="PF12078">
    <property type="entry name" value="DUF3557"/>
    <property type="match status" value="1"/>
</dbReference>
<protein>
    <submittedName>
        <fullName evidence="3">F-box C protein</fullName>
    </submittedName>
</protein>
<dbReference type="eggNOG" id="ENOG502TJUD">
    <property type="taxonomic scope" value="Eukaryota"/>
</dbReference>
<dbReference type="PANTHER" id="PTHR31379:SF1">
    <property type="entry name" value="F-BOX C PROTEIN-RELATED"/>
    <property type="match status" value="1"/>
</dbReference>
<evidence type="ECO:0000256" key="1">
    <source>
        <dbReference type="SAM" id="MobiDB-lite"/>
    </source>
</evidence>
<dbReference type="WBParaSite" id="Csp11.Scaffold564.g4053.t1">
    <property type="protein sequence ID" value="Csp11.Scaffold564.g4053.t1"/>
    <property type="gene ID" value="Csp11.Scaffold564.g4053"/>
</dbReference>
<sequence length="429" mass="49724">MNSKPLTYDSLKTVLLYMEPSIRFLLSSRAPSITVTDRVVPLKINDFRIELHSIKINQNVYEYQVYQVDCKDKLPYKVSGYSRLNGRWNCNVDEFGIRDYINEADGMVPGNNGLRETNLFGEFDLKNIPTNKARLKKLKRRLSVERKRSNQLSNYRSAEKPSNNNNSIRDFIEIRHDDAQNTKEELELLKNGEMIHVTYRQGNSEPCVIERLEYTGGIHKAGESLMKFMFAKRGIILLNKLSIVSECRIRMPLDLKIMVKYLELVANVSSKVEMLKLIMDESSCDQLNINFDSEDTEELDQEFIGHFTILVVEGNNQLTLPFIQSLPNQTVEFKNLSVRFLQSDDFIILIRSWMETNKPLGTSFTFQTVIREPDVLHILERVLDEFEESRAGEQCVDIPMNNDTVLKISYGRRNGYSLMIKMDVVPLDY</sequence>
<dbReference type="Proteomes" id="UP000095282">
    <property type="component" value="Unplaced"/>
</dbReference>
<dbReference type="AlphaFoldDB" id="A0A1I7TAK8"/>
<feature type="region of interest" description="Disordered" evidence="1">
    <location>
        <begin position="145"/>
        <end position="167"/>
    </location>
</feature>
<name>A0A1I7TAK8_9PELO</name>
<reference evidence="3" key="1">
    <citation type="submission" date="2016-11" db="UniProtKB">
        <authorList>
            <consortium name="WormBaseParasite"/>
        </authorList>
    </citation>
    <scope>IDENTIFICATION</scope>
</reference>
<feature type="compositionally biased region" description="Polar residues" evidence="1">
    <location>
        <begin position="150"/>
        <end position="167"/>
    </location>
</feature>